<gene>
    <name evidence="1" type="ORF">T11_849</name>
</gene>
<evidence type="ECO:0000313" key="1">
    <source>
        <dbReference type="EMBL" id="KRZ14910.1"/>
    </source>
</evidence>
<dbReference type="Proteomes" id="UP000055024">
    <property type="component" value="Unassembled WGS sequence"/>
</dbReference>
<dbReference type="EMBL" id="JYDP01000021">
    <property type="protein sequence ID" value="KRZ14910.1"/>
    <property type="molecule type" value="Genomic_DNA"/>
</dbReference>
<reference evidence="1 2" key="1">
    <citation type="submission" date="2015-01" db="EMBL/GenBank/DDBJ databases">
        <title>Evolution of Trichinella species and genotypes.</title>
        <authorList>
            <person name="Korhonen P.K."/>
            <person name="Edoardo P."/>
            <person name="Giuseppe L.R."/>
            <person name="Gasser R.B."/>
        </authorList>
    </citation>
    <scope>NUCLEOTIDE SEQUENCE [LARGE SCALE GENOMIC DNA]</scope>
    <source>
        <strain evidence="1">ISS1029</strain>
    </source>
</reference>
<dbReference type="AlphaFoldDB" id="A0A0V1HW24"/>
<protein>
    <submittedName>
        <fullName evidence="1">Uncharacterized protein</fullName>
    </submittedName>
</protein>
<name>A0A0V1HW24_9BILA</name>
<evidence type="ECO:0000313" key="2">
    <source>
        <dbReference type="Proteomes" id="UP000055024"/>
    </source>
</evidence>
<comment type="caution">
    <text evidence="1">The sequence shown here is derived from an EMBL/GenBank/DDBJ whole genome shotgun (WGS) entry which is preliminary data.</text>
</comment>
<sequence>MVLIESVSGSVILAHVSRFDFELLPFLLVKFTRPQEKIQFLRDGVLKFSRVVQFSYLLSIRHH</sequence>
<keyword evidence="2" id="KW-1185">Reference proteome</keyword>
<accession>A0A0V1HW24</accession>
<organism evidence="1 2">
    <name type="scientific">Trichinella zimbabwensis</name>
    <dbReference type="NCBI Taxonomy" id="268475"/>
    <lineage>
        <taxon>Eukaryota</taxon>
        <taxon>Metazoa</taxon>
        <taxon>Ecdysozoa</taxon>
        <taxon>Nematoda</taxon>
        <taxon>Enoplea</taxon>
        <taxon>Dorylaimia</taxon>
        <taxon>Trichinellida</taxon>
        <taxon>Trichinellidae</taxon>
        <taxon>Trichinella</taxon>
    </lineage>
</organism>
<proteinExistence type="predicted"/>